<sequence length="387" mass="45001">MVILVTLLSCSEEYETIPEQNVSNTNQVKTALNQLDYGLYWYGTNEDKQKYEIGKENKFYNPSKPIIIFFHGQSPDIAKNGKRWDYYFEDADAHVDKSWLDKGWNVGILHWEVWADENTTTDAEAKIYTRNGPKGFRYMLPGGYDSDENYPLNPTGNEAVGEIAYKYISDALKIHNNTEVRFVGHSLGSQLSTRVAYLIYNNIINNKLNESCRVKRLALLDPAWTKNGKNWWNDDKDLNNDGNNDWVGERSKWAIFDMMNKWDDFAVEIYNSTALDTPLGIAMDANLSLREKVCCTSIRPWYYDAINLAKKHNAAFYHYMWTMSYAPPIECTINWLYQRKKTGDVAPSANTSNEKISSMMKSSYYWDQVEGRNTFTPNDDWFERKDR</sequence>
<dbReference type="SUPFAM" id="SSF53474">
    <property type="entry name" value="alpha/beta-Hydrolases"/>
    <property type="match status" value="1"/>
</dbReference>
<accession>A0A2N3HVQ0</accession>
<dbReference type="AlphaFoldDB" id="A0A2N3HVQ0"/>
<evidence type="ECO:0000313" key="2">
    <source>
        <dbReference type="Proteomes" id="UP000233535"/>
    </source>
</evidence>
<proteinExistence type="predicted"/>
<evidence type="ECO:0008006" key="3">
    <source>
        <dbReference type="Google" id="ProtNLM"/>
    </source>
</evidence>
<reference evidence="1 2" key="1">
    <citation type="journal article" date="2017" name="Front. Microbiol.">
        <title>Labilibaculum manganireducens gen. nov., sp. nov. and Labilibaculum filiforme sp. nov., Novel Bacteroidetes Isolated from Subsurface Sediments of the Baltic Sea.</title>
        <authorList>
            <person name="Vandieken V."/>
            <person name="Marshall I.P."/>
            <person name="Niemann H."/>
            <person name="Engelen B."/>
            <person name="Cypionka H."/>
        </authorList>
    </citation>
    <scope>NUCLEOTIDE SEQUENCE [LARGE SCALE GENOMIC DNA]</scope>
    <source>
        <strain evidence="1 2">59.16B</strain>
    </source>
</reference>
<dbReference type="Gene3D" id="3.40.50.1820">
    <property type="entry name" value="alpha/beta hydrolase"/>
    <property type="match status" value="1"/>
</dbReference>
<dbReference type="Proteomes" id="UP000233535">
    <property type="component" value="Unassembled WGS sequence"/>
</dbReference>
<comment type="caution">
    <text evidence="1">The sequence shown here is derived from an EMBL/GenBank/DDBJ whole genome shotgun (WGS) entry which is preliminary data.</text>
</comment>
<keyword evidence="2" id="KW-1185">Reference proteome</keyword>
<dbReference type="EMBL" id="MVDD01000010">
    <property type="protein sequence ID" value="PKQ62111.1"/>
    <property type="molecule type" value="Genomic_DNA"/>
</dbReference>
<name>A0A2N3HVQ0_9BACT</name>
<protein>
    <recommendedName>
        <fullName evidence="3">Cell adhesion protein</fullName>
    </recommendedName>
</protein>
<dbReference type="InterPro" id="IPR029058">
    <property type="entry name" value="AB_hydrolase_fold"/>
</dbReference>
<evidence type="ECO:0000313" key="1">
    <source>
        <dbReference type="EMBL" id="PKQ62111.1"/>
    </source>
</evidence>
<gene>
    <name evidence="1" type="ORF">BZG02_14270</name>
</gene>
<organism evidence="1 2">
    <name type="scientific">Labilibaculum filiforme</name>
    <dbReference type="NCBI Taxonomy" id="1940526"/>
    <lineage>
        <taxon>Bacteria</taxon>
        <taxon>Pseudomonadati</taxon>
        <taxon>Bacteroidota</taxon>
        <taxon>Bacteroidia</taxon>
        <taxon>Marinilabiliales</taxon>
        <taxon>Marinifilaceae</taxon>
        <taxon>Labilibaculum</taxon>
    </lineage>
</organism>